<dbReference type="RefSeq" id="XP_010930792.1">
    <property type="nucleotide sequence ID" value="XM_010932490.2"/>
</dbReference>
<evidence type="ECO:0000259" key="19">
    <source>
        <dbReference type="PROSITE" id="PS50089"/>
    </source>
</evidence>
<keyword evidence="21 22" id="KW-0675">Receptor</keyword>
<keyword evidence="10 18" id="KW-0472">Membrane</keyword>
<keyword evidence="6 16" id="KW-0863">Zinc-finger</keyword>
<dbReference type="GeneID" id="105051854"/>
<evidence type="ECO:0000256" key="1">
    <source>
        <dbReference type="ARBA" id="ARBA00022448"/>
    </source>
</evidence>
<dbReference type="Gene3D" id="3.50.30.30">
    <property type="match status" value="1"/>
</dbReference>
<protein>
    <submittedName>
        <fullName evidence="21 22">Receptor homology region, transmembrane domain- and RING domain-containing protein 2 isoform X1</fullName>
    </submittedName>
</protein>
<feature type="transmembrane region" description="Helical" evidence="18">
    <location>
        <begin position="168"/>
        <end position="192"/>
    </location>
</feature>
<proteinExistence type="predicted"/>
<dbReference type="Gene3D" id="3.30.40.10">
    <property type="entry name" value="Zinc/RING finger domain, C3HC4 (zinc finger)"/>
    <property type="match status" value="1"/>
</dbReference>
<sequence length="438" mass="47538">MLRLSRIDGGLYAAFVCILLYVLVELADGNVVLIGRNLSRSFNDIEANFAPAVRGSGESGVIFTAEPLDGCTPLTNKLVNDSRSSFALIIRGECQFDEKVRNAQNAGFKAAVVYNDQDHGQLVAMAGTPDGINIPAVFISKASGEVLRKYAGRTDMELWIIPSFETSAWSIMAISFISLLAMSAMLVTCFFVRRHVRREQPRASQIRGFHGMSRRLVKAMPSQIFMSVFEDSCTSQTCAICLEDYNVGEKLRVLPCHHKFHAVCVDSWLTTWRTFCPVCKQDAKSSAAHPPASESTPLLSPISAYLSSSAGSLAASPPISIVSLPPQTPSASFTHSCSSTCIVNLHKSRNNSPIGNTSSDLRNGSSRRSQTSHNLSVHLLGFPLSSPFQSQFISYIPSSSNSSPSYLVRSSSMQPYLQHYESEASLSALASTQSLPGC</sequence>
<evidence type="ECO:0000256" key="14">
    <source>
        <dbReference type="ARBA" id="ARBA00046293"/>
    </source>
</evidence>
<keyword evidence="2" id="KW-0926">Vacuole</keyword>
<evidence type="ECO:0000256" key="9">
    <source>
        <dbReference type="ARBA" id="ARBA00022989"/>
    </source>
</evidence>
<dbReference type="PROSITE" id="PS50089">
    <property type="entry name" value="ZF_RING_2"/>
    <property type="match status" value="1"/>
</dbReference>
<dbReference type="InterPro" id="IPR046450">
    <property type="entry name" value="PA_dom_sf"/>
</dbReference>
<dbReference type="InterPro" id="IPR003137">
    <property type="entry name" value="PA_domain"/>
</dbReference>
<dbReference type="GO" id="GO:0032586">
    <property type="term" value="C:protein storage vacuole membrane"/>
    <property type="evidence" value="ECO:0007669"/>
    <property type="project" value="UniProtKB-SubCell"/>
</dbReference>
<dbReference type="KEGG" id="egu:105051854"/>
<evidence type="ECO:0000256" key="11">
    <source>
        <dbReference type="ARBA" id="ARBA00023157"/>
    </source>
</evidence>
<evidence type="ECO:0000256" key="7">
    <source>
        <dbReference type="ARBA" id="ARBA00022833"/>
    </source>
</evidence>
<evidence type="ECO:0000256" key="2">
    <source>
        <dbReference type="ARBA" id="ARBA00022554"/>
    </source>
</evidence>
<reference evidence="21 22" key="1">
    <citation type="submission" date="2025-04" db="UniProtKB">
        <authorList>
            <consortium name="RefSeq"/>
        </authorList>
    </citation>
    <scope>IDENTIFICATION</scope>
</reference>
<dbReference type="FunFam" id="3.30.40.10:FF:000276">
    <property type="entry name" value="Receptor homology region transmembrane domain-and RING domain-containing protein 2"/>
    <property type="match status" value="1"/>
</dbReference>
<evidence type="ECO:0000256" key="4">
    <source>
        <dbReference type="ARBA" id="ARBA00022723"/>
    </source>
</evidence>
<evidence type="ECO:0000256" key="13">
    <source>
        <dbReference type="ARBA" id="ARBA00046288"/>
    </source>
</evidence>
<dbReference type="SUPFAM" id="SSF57850">
    <property type="entry name" value="RING/U-box"/>
    <property type="match status" value="1"/>
</dbReference>
<evidence type="ECO:0000256" key="16">
    <source>
        <dbReference type="PROSITE-ProRule" id="PRU00175"/>
    </source>
</evidence>
<dbReference type="SUPFAM" id="SSF52025">
    <property type="entry name" value="PA domain"/>
    <property type="match status" value="1"/>
</dbReference>
<evidence type="ECO:0000313" key="21">
    <source>
        <dbReference type="RefSeq" id="XP_010930790.1"/>
    </source>
</evidence>
<keyword evidence="5" id="KW-0732">Signal</keyword>
<dbReference type="AlphaFoldDB" id="A0A6I9RQL8"/>
<name>A0A6I9RQL8_ELAGV</name>
<gene>
    <name evidence="21 22" type="primary">LOC105051854</name>
</gene>
<evidence type="ECO:0000256" key="10">
    <source>
        <dbReference type="ARBA" id="ARBA00023136"/>
    </source>
</evidence>
<feature type="region of interest" description="Disordered" evidence="17">
    <location>
        <begin position="352"/>
        <end position="372"/>
    </location>
</feature>
<keyword evidence="9 18" id="KW-1133">Transmembrane helix</keyword>
<keyword evidence="8" id="KW-0653">Protein transport</keyword>
<keyword evidence="4" id="KW-0479">Metal-binding</keyword>
<accession>A0A6I9RQL8</accession>
<evidence type="ECO:0000256" key="5">
    <source>
        <dbReference type="ARBA" id="ARBA00022729"/>
    </source>
</evidence>
<dbReference type="GO" id="GO:0008270">
    <property type="term" value="F:zinc ion binding"/>
    <property type="evidence" value="ECO:0007669"/>
    <property type="project" value="UniProtKB-KW"/>
</dbReference>
<keyword evidence="12" id="KW-0325">Glycoprotein</keyword>
<keyword evidence="3 18" id="KW-0812">Transmembrane</keyword>
<dbReference type="InterPro" id="IPR051653">
    <property type="entry name" value="E3_ligase_sorting_rcpt"/>
</dbReference>
<evidence type="ECO:0000256" key="18">
    <source>
        <dbReference type="SAM" id="Phobius"/>
    </source>
</evidence>
<keyword evidence="1" id="KW-0813">Transport</keyword>
<dbReference type="OrthoDB" id="8062037at2759"/>
<evidence type="ECO:0000256" key="12">
    <source>
        <dbReference type="ARBA" id="ARBA00023180"/>
    </source>
</evidence>
<keyword evidence="20" id="KW-1185">Reference proteome</keyword>
<evidence type="ECO:0000256" key="17">
    <source>
        <dbReference type="SAM" id="MobiDB-lite"/>
    </source>
</evidence>
<dbReference type="CDD" id="cd02123">
    <property type="entry name" value="PA_C_RZF_like"/>
    <property type="match status" value="1"/>
</dbReference>
<dbReference type="Pfam" id="PF13639">
    <property type="entry name" value="zf-RING_2"/>
    <property type="match status" value="1"/>
</dbReference>
<evidence type="ECO:0000256" key="3">
    <source>
        <dbReference type="ARBA" id="ARBA00022692"/>
    </source>
</evidence>
<keyword evidence="7" id="KW-0862">Zinc</keyword>
<dbReference type="PANTHER" id="PTHR47168">
    <property type="entry name" value="RING ZINC FINGER DOMAIN SUPERFAMILY PROTEIN-RELATED"/>
    <property type="match status" value="1"/>
</dbReference>
<dbReference type="GO" id="GO:0012505">
    <property type="term" value="C:endomembrane system"/>
    <property type="evidence" value="ECO:0007669"/>
    <property type="project" value="UniProtKB-SubCell"/>
</dbReference>
<evidence type="ECO:0000256" key="6">
    <source>
        <dbReference type="ARBA" id="ARBA00022771"/>
    </source>
</evidence>
<dbReference type="InterPro" id="IPR013083">
    <property type="entry name" value="Znf_RING/FYVE/PHD"/>
</dbReference>
<dbReference type="InterPro" id="IPR044744">
    <property type="entry name" value="ZNRF4/RNF13/RNF167_PA"/>
</dbReference>
<evidence type="ECO:0000256" key="8">
    <source>
        <dbReference type="ARBA" id="ARBA00022927"/>
    </source>
</evidence>
<comment type="subcellular location">
    <subcellularLocation>
        <location evidence="13">Endomembrane system</location>
        <topology evidence="13">Single-pass type I membrane protein</topology>
    </subcellularLocation>
    <subcellularLocation>
        <location evidence="14">Prevacuolar compartment membrane</location>
    </subcellularLocation>
    <subcellularLocation>
        <location evidence="15">Protein storage vacuole membrane</location>
    </subcellularLocation>
</comment>
<organism evidence="20 22">
    <name type="scientific">Elaeis guineensis var. tenera</name>
    <name type="common">Oil palm</name>
    <dbReference type="NCBI Taxonomy" id="51953"/>
    <lineage>
        <taxon>Eukaryota</taxon>
        <taxon>Viridiplantae</taxon>
        <taxon>Streptophyta</taxon>
        <taxon>Embryophyta</taxon>
        <taxon>Tracheophyta</taxon>
        <taxon>Spermatophyta</taxon>
        <taxon>Magnoliopsida</taxon>
        <taxon>Liliopsida</taxon>
        <taxon>Arecaceae</taxon>
        <taxon>Arecoideae</taxon>
        <taxon>Cocoseae</taxon>
        <taxon>Elaeidinae</taxon>
        <taxon>Elaeis</taxon>
    </lineage>
</organism>
<dbReference type="RefSeq" id="XP_010930790.1">
    <property type="nucleotide sequence ID" value="XM_010932488.2"/>
</dbReference>
<evidence type="ECO:0000313" key="20">
    <source>
        <dbReference type="Proteomes" id="UP000504607"/>
    </source>
</evidence>
<dbReference type="Pfam" id="PF02225">
    <property type="entry name" value="PA"/>
    <property type="match status" value="1"/>
</dbReference>
<dbReference type="FunFam" id="3.50.30.30:FF:000020">
    <property type="entry name" value="Receptor homology region transmembrane domain-and RING domain-containing protein 2"/>
    <property type="match status" value="1"/>
</dbReference>
<dbReference type="Proteomes" id="UP000504607">
    <property type="component" value="Chromosome 9"/>
</dbReference>
<dbReference type="SMART" id="SM00184">
    <property type="entry name" value="RING"/>
    <property type="match status" value="1"/>
</dbReference>
<evidence type="ECO:0000256" key="15">
    <source>
        <dbReference type="ARBA" id="ARBA00060484"/>
    </source>
</evidence>
<dbReference type="GO" id="GO:0015031">
    <property type="term" value="P:protein transport"/>
    <property type="evidence" value="ECO:0007669"/>
    <property type="project" value="UniProtKB-KW"/>
</dbReference>
<feature type="transmembrane region" description="Helical" evidence="18">
    <location>
        <begin position="12"/>
        <end position="34"/>
    </location>
</feature>
<evidence type="ECO:0000313" key="22">
    <source>
        <dbReference type="RefSeq" id="XP_010930792.1"/>
    </source>
</evidence>
<dbReference type="PANTHER" id="PTHR47168:SF5">
    <property type="entry name" value="RING-TYPE DOMAIN-CONTAINING PROTEIN"/>
    <property type="match status" value="1"/>
</dbReference>
<dbReference type="InterPro" id="IPR001841">
    <property type="entry name" value="Znf_RING"/>
</dbReference>
<keyword evidence="11" id="KW-1015">Disulfide bond</keyword>
<feature type="domain" description="RING-type" evidence="19">
    <location>
        <begin position="238"/>
        <end position="280"/>
    </location>
</feature>